<evidence type="ECO:0000256" key="1">
    <source>
        <dbReference type="SAM" id="SignalP"/>
    </source>
</evidence>
<comment type="caution">
    <text evidence="2">The sequence shown here is derived from an EMBL/GenBank/DDBJ whole genome shotgun (WGS) entry which is preliminary data.</text>
</comment>
<reference evidence="2 3" key="1">
    <citation type="submission" date="2024-07" db="EMBL/GenBank/DDBJ databases">
        <title>Novosphingobium kalidii RD2P27.</title>
        <authorList>
            <person name="Sun J.-Q."/>
        </authorList>
    </citation>
    <scope>NUCLEOTIDE SEQUENCE [LARGE SCALE GENOMIC DNA]</scope>
    <source>
        <strain evidence="2 3">RD2P27</strain>
    </source>
</reference>
<protein>
    <recommendedName>
        <fullName evidence="4">Lipoprotein</fullName>
    </recommendedName>
</protein>
<keyword evidence="3" id="KW-1185">Reference proteome</keyword>
<name>A0ABV2D2M4_9SPHN</name>
<evidence type="ECO:0008006" key="4">
    <source>
        <dbReference type="Google" id="ProtNLM"/>
    </source>
</evidence>
<dbReference type="Proteomes" id="UP001548713">
    <property type="component" value="Unassembled WGS sequence"/>
</dbReference>
<accession>A0ABV2D2M4</accession>
<feature type="signal peptide" evidence="1">
    <location>
        <begin position="1"/>
        <end position="20"/>
    </location>
</feature>
<feature type="chain" id="PRO_5047536833" description="Lipoprotein" evidence="1">
    <location>
        <begin position="21"/>
        <end position="55"/>
    </location>
</feature>
<dbReference type="PROSITE" id="PS51257">
    <property type="entry name" value="PROKAR_LIPOPROTEIN"/>
    <property type="match status" value="1"/>
</dbReference>
<sequence length="55" mass="5278">MKKIAMAALVLAGFGTTGCAALLGAGAGAAAVACTADDVNCPPTKVINEAEDVVD</sequence>
<organism evidence="2 3">
    <name type="scientific">Novosphingobium kalidii</name>
    <dbReference type="NCBI Taxonomy" id="3230299"/>
    <lineage>
        <taxon>Bacteria</taxon>
        <taxon>Pseudomonadati</taxon>
        <taxon>Pseudomonadota</taxon>
        <taxon>Alphaproteobacteria</taxon>
        <taxon>Sphingomonadales</taxon>
        <taxon>Sphingomonadaceae</taxon>
        <taxon>Novosphingobium</taxon>
    </lineage>
</organism>
<gene>
    <name evidence="2" type="ORF">ABVV53_10790</name>
</gene>
<dbReference type="RefSeq" id="WP_353984435.1">
    <property type="nucleotide sequence ID" value="NZ_JBEWLY010000016.1"/>
</dbReference>
<evidence type="ECO:0000313" key="2">
    <source>
        <dbReference type="EMBL" id="MET1755940.1"/>
    </source>
</evidence>
<proteinExistence type="predicted"/>
<dbReference type="EMBL" id="JBEWLY010000016">
    <property type="protein sequence ID" value="MET1755940.1"/>
    <property type="molecule type" value="Genomic_DNA"/>
</dbReference>
<evidence type="ECO:0000313" key="3">
    <source>
        <dbReference type="Proteomes" id="UP001548713"/>
    </source>
</evidence>
<keyword evidence="1" id="KW-0732">Signal</keyword>